<dbReference type="GO" id="GO:0008270">
    <property type="term" value="F:zinc ion binding"/>
    <property type="evidence" value="ECO:0007669"/>
    <property type="project" value="UniProtKB-KW"/>
</dbReference>
<keyword evidence="1" id="KW-0575">Peroxidase</keyword>
<keyword evidence="6" id="KW-0862">Zinc</keyword>
<organism evidence="10 11">
    <name type="scientific">Hibiscus syriacus</name>
    <name type="common">Rose of Sharon</name>
    <dbReference type="NCBI Taxonomy" id="106335"/>
    <lineage>
        <taxon>Eukaryota</taxon>
        <taxon>Viridiplantae</taxon>
        <taxon>Streptophyta</taxon>
        <taxon>Embryophyta</taxon>
        <taxon>Tracheophyta</taxon>
        <taxon>Spermatophyta</taxon>
        <taxon>Magnoliopsida</taxon>
        <taxon>eudicotyledons</taxon>
        <taxon>Gunneridae</taxon>
        <taxon>Pentapetalae</taxon>
        <taxon>rosids</taxon>
        <taxon>malvids</taxon>
        <taxon>Malvales</taxon>
        <taxon>Malvaceae</taxon>
        <taxon>Malvoideae</taxon>
        <taxon>Hibiscus</taxon>
    </lineage>
</organism>
<evidence type="ECO:0000259" key="8">
    <source>
        <dbReference type="PROSITE" id="PS50158"/>
    </source>
</evidence>
<feature type="domain" description="CCHC-type" evidence="8">
    <location>
        <begin position="277"/>
        <end position="291"/>
    </location>
</feature>
<accession>A0A6A2XL03</accession>
<dbReference type="PANTHER" id="PTHR47592">
    <property type="entry name" value="PBF68 PROTEIN"/>
    <property type="match status" value="1"/>
</dbReference>
<evidence type="ECO:0000313" key="11">
    <source>
        <dbReference type="Proteomes" id="UP000436088"/>
    </source>
</evidence>
<dbReference type="AlphaFoldDB" id="A0A6A2XL03"/>
<evidence type="ECO:0000259" key="9">
    <source>
        <dbReference type="PROSITE" id="PS50873"/>
    </source>
</evidence>
<evidence type="ECO:0000256" key="3">
    <source>
        <dbReference type="ARBA" id="ARBA00022723"/>
    </source>
</evidence>
<evidence type="ECO:0000256" key="5">
    <source>
        <dbReference type="ARBA" id="ARBA00023004"/>
    </source>
</evidence>
<dbReference type="InterPro" id="IPR001878">
    <property type="entry name" value="Znf_CCHC"/>
</dbReference>
<dbReference type="GO" id="GO:0004601">
    <property type="term" value="F:peroxidase activity"/>
    <property type="evidence" value="ECO:0007669"/>
    <property type="project" value="UniProtKB-KW"/>
</dbReference>
<dbReference type="GO" id="GO:0003676">
    <property type="term" value="F:nucleic acid binding"/>
    <property type="evidence" value="ECO:0007669"/>
    <property type="project" value="InterPro"/>
</dbReference>
<dbReference type="Pfam" id="PF00141">
    <property type="entry name" value="peroxidase"/>
    <property type="match status" value="1"/>
</dbReference>
<dbReference type="GO" id="GO:0020037">
    <property type="term" value="F:heme binding"/>
    <property type="evidence" value="ECO:0007669"/>
    <property type="project" value="InterPro"/>
</dbReference>
<comment type="caution">
    <text evidence="10">The sequence shown here is derived from an EMBL/GenBank/DDBJ whole genome shotgun (WGS) entry which is preliminary data.</text>
</comment>
<dbReference type="InterPro" id="IPR010255">
    <property type="entry name" value="Haem_peroxidase_sf"/>
</dbReference>
<dbReference type="PROSITE" id="PS50873">
    <property type="entry name" value="PEROXIDASE_4"/>
    <property type="match status" value="1"/>
</dbReference>
<evidence type="ECO:0000256" key="4">
    <source>
        <dbReference type="ARBA" id="ARBA00023002"/>
    </source>
</evidence>
<comment type="similarity">
    <text evidence="7">Belongs to the peroxidase family.</text>
</comment>
<evidence type="ECO:0000313" key="10">
    <source>
        <dbReference type="EMBL" id="KAE8654544.1"/>
    </source>
</evidence>
<keyword evidence="4" id="KW-0560">Oxidoreductase</keyword>
<dbReference type="Pfam" id="PF14223">
    <property type="entry name" value="Retrotran_gag_2"/>
    <property type="match status" value="1"/>
</dbReference>
<dbReference type="PROSITE" id="PS50158">
    <property type="entry name" value="ZF_CCHC"/>
    <property type="match status" value="1"/>
</dbReference>
<keyword evidence="11" id="KW-1185">Reference proteome</keyword>
<dbReference type="InterPro" id="IPR002016">
    <property type="entry name" value="Haem_peroxidase"/>
</dbReference>
<dbReference type="SUPFAM" id="SSF48113">
    <property type="entry name" value="Heme-dependent peroxidases"/>
    <property type="match status" value="1"/>
</dbReference>
<dbReference type="GO" id="GO:0008483">
    <property type="term" value="F:transaminase activity"/>
    <property type="evidence" value="ECO:0007669"/>
    <property type="project" value="UniProtKB-KW"/>
</dbReference>
<gene>
    <name evidence="10" type="ORF">F3Y22_tig00117048pilonHSYRG00674</name>
</gene>
<keyword evidence="5" id="KW-0408">Iron</keyword>
<evidence type="ECO:0000256" key="2">
    <source>
        <dbReference type="ARBA" id="ARBA00022617"/>
    </source>
</evidence>
<dbReference type="InterPro" id="IPR013103">
    <property type="entry name" value="RVT_2"/>
</dbReference>
<proteinExistence type="inferred from homology"/>
<sequence length="803" mass="90367">MCFPIRRAIPPAVHSDFRCTEFGATVLTSGDGPPTATITHIGANSFLRQWLYHDTKRILYTAIMSTPLSKLIPNLSKLDAFDGKNYRRWSQRILIFFEQLDLDYVLLKPPPTMPPTPTTGNDADAVLNDDALATTAAVVATYEKDNKTVRGHLLNHMSNKLFDMFLRERSAKTIWDTLDKKYGADDAGIKKYFVGKWLKFQMTEDKPIMDQVHDYENLVADIIAEGMQMCEVLQANVLIEKLPKSWSNYRNSLKHKKREISLEELSGKAKPEGNTLKCYVCGLPGHKAYQCQHRSDRQNNNKPQMHVVEEDDEIIAAVVSEFNLVENSSEWVVDTGNSKVHQMDVKTAFLNGDLDEKIYMEQPLGFEAPGKLYERVCFYFGWSNNLVEIIKADLYCSFYHGVRVYSSDLAKQEAEWLRSLLADIRCGEDRLLFHYCVIHKLRYVWLRTKLTMYGIPTSLLSEREQGGLSRTAAAAVVCLFSSRHGTARISSARLVVVLLNSLSTFTIHSQSVSAIILFVFPIRRAIPPAVHSDFRCTEFGATVLTSGDGPPTAAITHIGANSFLRQWLYHDTLFSMFLTREIGSFLPKPNLLRHSTAKLVPTLPTSYEESPHAVTTDPRITASLLRLHFHDCFVQGCDGSILLDDPDTTEKVAAPNNNSVRGYELKNLLSGAVMGSSTRKMDSRSANRSLANTALPRPDEPLDDIKAKFAAVGLDTSVDVRHRRSRPGPERDTGGENYERYAHQGLTNLTNLDQTTPDVFDNAYFKNLRVEEGLSKAIRFCSVPKGPTRLESLTTQQQPERLL</sequence>
<dbReference type="Proteomes" id="UP000436088">
    <property type="component" value="Unassembled WGS sequence"/>
</dbReference>
<dbReference type="Pfam" id="PF07727">
    <property type="entry name" value="RVT_2"/>
    <property type="match status" value="1"/>
</dbReference>
<evidence type="ECO:0000256" key="7">
    <source>
        <dbReference type="RuleBase" id="RU004241"/>
    </source>
</evidence>
<dbReference type="GO" id="GO:0006979">
    <property type="term" value="P:response to oxidative stress"/>
    <property type="evidence" value="ECO:0007669"/>
    <property type="project" value="InterPro"/>
</dbReference>
<keyword evidence="2" id="KW-0349">Heme</keyword>
<dbReference type="PROSITE" id="PS00436">
    <property type="entry name" value="PEROXIDASE_2"/>
    <property type="match status" value="1"/>
</dbReference>
<protein>
    <submittedName>
        <fullName evidence="10">Ornithine aminotransferase</fullName>
    </submittedName>
</protein>
<dbReference type="InterPro" id="IPR019794">
    <property type="entry name" value="Peroxidases_AS"/>
</dbReference>
<dbReference type="EMBL" id="VEPZ02001787">
    <property type="protein sequence ID" value="KAE8654544.1"/>
    <property type="molecule type" value="Genomic_DNA"/>
</dbReference>
<reference evidence="10" key="1">
    <citation type="submission" date="2019-09" db="EMBL/GenBank/DDBJ databases">
        <title>Draft genome information of white flower Hibiscus syriacus.</title>
        <authorList>
            <person name="Kim Y.-M."/>
        </authorList>
    </citation>
    <scope>NUCLEOTIDE SEQUENCE [LARGE SCALE GENOMIC DNA]</scope>
    <source>
        <strain evidence="10">YM2019G1</strain>
    </source>
</reference>
<dbReference type="PRINTS" id="PR00458">
    <property type="entry name" value="PEROXIDASE"/>
</dbReference>
<dbReference type="PANTHER" id="PTHR47592:SF30">
    <property type="entry name" value="CCHC-TYPE DOMAIN-CONTAINING PROTEIN"/>
    <property type="match status" value="1"/>
</dbReference>
<keyword evidence="10" id="KW-0808">Transferase</keyword>
<evidence type="ECO:0000256" key="1">
    <source>
        <dbReference type="ARBA" id="ARBA00022559"/>
    </source>
</evidence>
<keyword evidence="6" id="KW-0863">Zinc-finger</keyword>
<keyword evidence="3" id="KW-0479">Metal-binding</keyword>
<evidence type="ECO:0000256" key="6">
    <source>
        <dbReference type="PROSITE-ProRule" id="PRU00047"/>
    </source>
</evidence>
<keyword evidence="10" id="KW-0032">Aminotransferase</keyword>
<dbReference type="Gene3D" id="1.10.520.10">
    <property type="match status" value="1"/>
</dbReference>
<feature type="domain" description="Plant heme peroxidase family profile" evidence="9">
    <location>
        <begin position="613"/>
        <end position="774"/>
    </location>
</feature>
<name>A0A6A2XL03_HIBSY</name>